<dbReference type="GO" id="GO:0032451">
    <property type="term" value="F:demethylase activity"/>
    <property type="evidence" value="ECO:0007669"/>
    <property type="project" value="TreeGrafter"/>
</dbReference>
<name>A0A3P6UHH9_DIBLA</name>
<evidence type="ECO:0000313" key="2">
    <source>
        <dbReference type="EMBL" id="VDK77654.1"/>
    </source>
</evidence>
<evidence type="ECO:0000256" key="1">
    <source>
        <dbReference type="ARBA" id="ARBA00001954"/>
    </source>
</evidence>
<accession>A0A3P6UHH9</accession>
<organism evidence="2 3">
    <name type="scientific">Dibothriocephalus latus</name>
    <name type="common">Fish tapeworm</name>
    <name type="synonym">Diphyllobothrium latum</name>
    <dbReference type="NCBI Taxonomy" id="60516"/>
    <lineage>
        <taxon>Eukaryota</taxon>
        <taxon>Metazoa</taxon>
        <taxon>Spiralia</taxon>
        <taxon>Lophotrochozoa</taxon>
        <taxon>Platyhelminthes</taxon>
        <taxon>Cestoda</taxon>
        <taxon>Eucestoda</taxon>
        <taxon>Diphyllobothriidea</taxon>
        <taxon>Diphyllobothriidae</taxon>
        <taxon>Dibothriocephalus</taxon>
    </lineage>
</organism>
<dbReference type="GO" id="GO:0016491">
    <property type="term" value="F:oxidoreductase activity"/>
    <property type="evidence" value="ECO:0007669"/>
    <property type="project" value="TreeGrafter"/>
</dbReference>
<dbReference type="GO" id="GO:0070988">
    <property type="term" value="P:demethylation"/>
    <property type="evidence" value="ECO:0007669"/>
    <property type="project" value="InterPro"/>
</dbReference>
<evidence type="ECO:0008006" key="4">
    <source>
        <dbReference type="Google" id="ProtNLM"/>
    </source>
</evidence>
<dbReference type="InterPro" id="IPR032857">
    <property type="entry name" value="ALKBH4"/>
</dbReference>
<dbReference type="InterPro" id="IPR037151">
    <property type="entry name" value="AlkB-like_sf"/>
</dbReference>
<dbReference type="PANTHER" id="PTHR12463">
    <property type="entry name" value="OXYGENASE-RELATED"/>
    <property type="match status" value="1"/>
</dbReference>
<dbReference type="AlphaFoldDB" id="A0A3P6UHH9"/>
<sequence length="238" mass="26911">MSECGCKGVRACKLCEERKASVIAPSVEEKFAEFIYCEKCGHVYIDSPTLSPCEDHLDGPSFHGVTVLLEFISETEEEALVREIDTSPWVPSQSGRYKQDYGAKVNFKKKRVALGAFTGLPSYSRSLVKRLNQRMRETDPAFSEFYPAELCNLEYLPQRGAAIVPHLDDSWLWGERIVLLNLASETNMLFTLPAKSGLPTNSLAADEWTAYREFSRKFLSDEVVSLIVPFMHSFMVYV</sequence>
<evidence type="ECO:0000313" key="3">
    <source>
        <dbReference type="Proteomes" id="UP000281553"/>
    </source>
</evidence>
<comment type="cofactor">
    <cofactor evidence="1">
        <name>Fe(2+)</name>
        <dbReference type="ChEBI" id="CHEBI:29033"/>
    </cofactor>
</comment>
<protein>
    <recommendedName>
        <fullName evidence="4">Alpha-ketoglutarate-dependent dioxygenase AlkB-like domain-containing protein</fullName>
    </recommendedName>
</protein>
<reference evidence="2 3" key="1">
    <citation type="submission" date="2018-11" db="EMBL/GenBank/DDBJ databases">
        <authorList>
            <consortium name="Pathogen Informatics"/>
        </authorList>
    </citation>
    <scope>NUCLEOTIDE SEQUENCE [LARGE SCALE GENOMIC DNA]</scope>
</reference>
<dbReference type="SUPFAM" id="SSF51197">
    <property type="entry name" value="Clavaminate synthase-like"/>
    <property type="match status" value="1"/>
</dbReference>
<keyword evidence="3" id="KW-1185">Reference proteome</keyword>
<proteinExistence type="predicted"/>
<dbReference type="OrthoDB" id="442860at2759"/>
<dbReference type="Gene3D" id="2.60.120.590">
    <property type="entry name" value="Alpha-ketoglutarate-dependent dioxygenase AlkB-like"/>
    <property type="match status" value="1"/>
</dbReference>
<dbReference type="EMBL" id="UYRU01042753">
    <property type="protein sequence ID" value="VDK77654.1"/>
    <property type="molecule type" value="Genomic_DNA"/>
</dbReference>
<gene>
    <name evidence="2" type="ORF">DILT_LOCUS2877</name>
</gene>
<dbReference type="Proteomes" id="UP000281553">
    <property type="component" value="Unassembled WGS sequence"/>
</dbReference>
<dbReference type="PANTHER" id="PTHR12463:SF0">
    <property type="entry name" value="ALPHA-KETOGLUTARATE-DEPENDENT DIOXYGENASE ALKB HOMOLOG 4"/>
    <property type="match status" value="1"/>
</dbReference>